<dbReference type="PANTHER" id="PTHR43493">
    <property type="entry name" value="DNA GYRASE/TOPOISOMERASE SUBUNIT A"/>
    <property type="match status" value="1"/>
</dbReference>
<evidence type="ECO:0000256" key="4">
    <source>
        <dbReference type="ARBA" id="ARBA00022840"/>
    </source>
</evidence>
<feature type="active site" description="O-(5'-phospho-DNA)-tyrosine intermediate" evidence="9 10">
    <location>
        <position position="124"/>
    </location>
</feature>
<keyword evidence="7 9" id="KW-0413">Isomerase</keyword>
<dbReference type="AlphaFoldDB" id="A0A109UGB5"/>
<organism evidence="13 14">
    <name type="scientific">Erysipelothrix larvae</name>
    <dbReference type="NCBI Taxonomy" id="1514105"/>
    <lineage>
        <taxon>Bacteria</taxon>
        <taxon>Bacillati</taxon>
        <taxon>Bacillota</taxon>
        <taxon>Erysipelotrichia</taxon>
        <taxon>Erysipelotrichales</taxon>
        <taxon>Erysipelotrichaceae</taxon>
        <taxon>Erysipelothrix</taxon>
    </lineage>
</organism>
<comment type="catalytic activity">
    <reaction evidence="1 9 10">
        <text>ATP-dependent breakage, passage and rejoining of double-stranded DNA.</text>
        <dbReference type="EC" id="5.6.2.2"/>
    </reaction>
</comment>
<dbReference type="GO" id="GO:0005737">
    <property type="term" value="C:cytoplasm"/>
    <property type="evidence" value="ECO:0007669"/>
    <property type="project" value="UniProtKB-SubCell"/>
</dbReference>
<dbReference type="InterPro" id="IPR006691">
    <property type="entry name" value="GyrA/parC_rep"/>
</dbReference>
<dbReference type="EC" id="5.6.2.2" evidence="9"/>
<evidence type="ECO:0000313" key="14">
    <source>
        <dbReference type="Proteomes" id="UP000063781"/>
    </source>
</evidence>
<evidence type="ECO:0000256" key="11">
    <source>
        <dbReference type="SAM" id="MobiDB-lite"/>
    </source>
</evidence>
<name>A0A109UGB5_9FIRM</name>
<dbReference type="GO" id="GO:0003677">
    <property type="term" value="F:DNA binding"/>
    <property type="evidence" value="ECO:0007669"/>
    <property type="project" value="UniProtKB-UniRule"/>
</dbReference>
<dbReference type="Gene3D" id="2.120.10.90">
    <property type="entry name" value="DNA gyrase/topoisomerase IV, subunit A, C-terminal"/>
    <property type="match status" value="1"/>
</dbReference>
<dbReference type="SMART" id="SM00434">
    <property type="entry name" value="TOP4c"/>
    <property type="match status" value="1"/>
</dbReference>
<dbReference type="GO" id="GO:0009330">
    <property type="term" value="C:DNA topoisomerase type II (double strand cut, ATP-hydrolyzing) complex"/>
    <property type="evidence" value="ECO:0007669"/>
    <property type="project" value="TreeGrafter"/>
</dbReference>
<keyword evidence="14" id="KW-1185">Reference proteome</keyword>
<dbReference type="EMBL" id="CP013213">
    <property type="protein sequence ID" value="AMC92435.1"/>
    <property type="molecule type" value="Genomic_DNA"/>
</dbReference>
<dbReference type="InterPro" id="IPR013758">
    <property type="entry name" value="Topo_IIA_A/C_ab"/>
</dbReference>
<dbReference type="STRING" id="1514105.AOC36_00030"/>
<sequence>MEENLKHGRIKPQNISEEMRKSFLSYSMSVIVSRALPDVRDGLKPVHRRILYSMNDLGMTSDKPYKKSARIVGDVIGKYHPHGDTAVYDAMVRMAQEFSYRYMLVDGHGNFGSIDGDGAAAMRYTEARMSKVAMEMLRDIKKDTVDFEDNYDGEETEPTVLPSRFPNLLVNGATGIAVGMATNIPPHNLKEVVNGVIGLIDNPDITVLELMEDYVHGPDFPTGGFILGRSGIKEAYETGRGSVVMRAKIDTEDMGGGKHKLFVREIPYQVNKANLVERIASLVREKQIDGIVDLRDESNREGIRIVIELRRDVQPEVILNQLYRLTPLQSNFGVNMLALVNREPRLMGLLEVLNHYLDHQVEIITRRTQYDLRRAEERAHILAGLLIALDNIDEIIRIIRSSRDDAEITGKFIERFGLSQLQCKAILDMALRRLSGLERERLETELGELEIKIADYKDILGNRFRILEIIRTEMTEIRDKFGDERRSEIIEGDIDMLDEDLIPVQDIVVALTMNGYIKRTTVDAFNLQNRGGRGVKGISTYEEDVVDQLISMSTHDYLLCFTNLGKVYRMRGFNVPAASRTAKGIPVVNLLNLEKGEVINTLVRVQKEDEESKYAFFVTKKGVVKRVELGEFDSIRQSGKIAITLREDDELVAVRLTTGENEIIIGGSNGKAIRFNEQDVRVMGRTAAGVNGMNTDGSDVVGVATDALGQYILSVTERGYGKRTPISEYRLTGRGGKGVITIATNERNGKLVNLRAVDGDEELLIMTTDGTVIRIKVDNVGVYGRSAMGVRLINVKGETLVSSVAVVANNGEDDEEVEIADDLVTSEDTVVESVEETGTETLEEISEEE</sequence>
<dbReference type="FunFam" id="3.30.1360.40:FF:000002">
    <property type="entry name" value="DNA gyrase subunit A"/>
    <property type="match status" value="1"/>
</dbReference>
<dbReference type="KEGG" id="erl:AOC36_00030"/>
<evidence type="ECO:0000256" key="1">
    <source>
        <dbReference type="ARBA" id="ARBA00000185"/>
    </source>
</evidence>
<evidence type="ECO:0000256" key="9">
    <source>
        <dbReference type="HAMAP-Rule" id="MF_01897"/>
    </source>
</evidence>
<evidence type="ECO:0000313" key="13">
    <source>
        <dbReference type="EMBL" id="AMC92435.1"/>
    </source>
</evidence>
<gene>
    <name evidence="9" type="primary">gyrA</name>
    <name evidence="13" type="ORF">AOC36_00030</name>
</gene>
<dbReference type="GO" id="GO:0005694">
    <property type="term" value="C:chromosome"/>
    <property type="evidence" value="ECO:0007669"/>
    <property type="project" value="InterPro"/>
</dbReference>
<dbReference type="Gene3D" id="3.30.1360.40">
    <property type="match status" value="1"/>
</dbReference>
<dbReference type="InterPro" id="IPR013760">
    <property type="entry name" value="Topo_IIA-like_dom_sf"/>
</dbReference>
<evidence type="ECO:0000256" key="8">
    <source>
        <dbReference type="ARBA" id="ARBA00063644"/>
    </source>
</evidence>
<dbReference type="PANTHER" id="PTHR43493:SF5">
    <property type="entry name" value="DNA GYRASE SUBUNIT A, CHLOROPLASTIC_MITOCHONDRIAL"/>
    <property type="match status" value="1"/>
</dbReference>
<keyword evidence="4 9" id="KW-0067">ATP-binding</keyword>
<comment type="subunit">
    <text evidence="8">Heterotetramer composed of ParC and ParE.</text>
</comment>
<dbReference type="InterPro" id="IPR013757">
    <property type="entry name" value="Topo_IIA_A_a_sf"/>
</dbReference>
<accession>A0A109UGB5</accession>
<dbReference type="PROSITE" id="PS52040">
    <property type="entry name" value="TOPO_IIA"/>
    <property type="match status" value="1"/>
</dbReference>
<comment type="miscellaneous">
    <text evidence="9">Few gyrases are as efficient as E.coli at forming negative supercoils. Not all organisms have 2 type II topoisomerases; in organisms with a single type II topoisomerase this enzyme also has to decatenate newly replicated chromosomes.</text>
</comment>
<evidence type="ECO:0000256" key="7">
    <source>
        <dbReference type="ARBA" id="ARBA00023235"/>
    </source>
</evidence>
<evidence type="ECO:0000259" key="12">
    <source>
        <dbReference type="PROSITE" id="PS52040"/>
    </source>
</evidence>
<reference evidence="13 14" key="1">
    <citation type="submission" date="2015-10" db="EMBL/GenBank/DDBJ databases">
        <title>Erysipelothrix larvae sp. LV19 isolated from the larval gut of the rhinoceros beetle, Trypoxylus dichotomus.</title>
        <authorList>
            <person name="Lim S."/>
            <person name="Kim B.-C."/>
        </authorList>
    </citation>
    <scope>NUCLEOTIDE SEQUENCE [LARGE SCALE GENOMIC DNA]</scope>
    <source>
        <strain evidence="13 14">LV19</strain>
    </source>
</reference>
<dbReference type="SUPFAM" id="SSF101904">
    <property type="entry name" value="GyrA/ParC C-terminal domain-like"/>
    <property type="match status" value="1"/>
</dbReference>
<dbReference type="GO" id="GO:0005524">
    <property type="term" value="F:ATP binding"/>
    <property type="evidence" value="ECO:0007669"/>
    <property type="project" value="UniProtKB-UniRule"/>
</dbReference>
<feature type="short sequence motif" description="GyrA-box" evidence="9">
    <location>
        <begin position="528"/>
        <end position="534"/>
    </location>
</feature>
<dbReference type="Gene3D" id="1.10.268.10">
    <property type="entry name" value="Topoisomerase, domain 3"/>
    <property type="match status" value="1"/>
</dbReference>
<dbReference type="FunFam" id="2.120.10.90:FF:000005">
    <property type="entry name" value="DNA topoisomerase 4 subunit A"/>
    <property type="match status" value="1"/>
</dbReference>
<comment type="function">
    <text evidence="9">A type II topoisomerase that negatively supercoils closed circular double-stranded (ds) DNA in an ATP-dependent manner to modulate DNA topology and maintain chromosomes in an underwound state. Negative supercoiling favors strand separation, and DNA replication, transcription, recombination and repair, all of which involve strand separation. Also able to catalyze the interconversion of other topological isomers of dsDNA rings, including catenanes and knotted rings. Type II topoisomerases break and join 2 DNA strands simultaneously in an ATP-dependent manner.</text>
</comment>
<dbReference type="FunFam" id="1.10.268.10:FF:000001">
    <property type="entry name" value="DNA gyrase subunit A"/>
    <property type="match status" value="1"/>
</dbReference>
<dbReference type="InterPro" id="IPR050220">
    <property type="entry name" value="Type_II_DNA_Topoisomerases"/>
</dbReference>
<proteinExistence type="inferred from homology"/>
<dbReference type="FunFam" id="3.90.199.10:FF:000001">
    <property type="entry name" value="DNA gyrase subunit A"/>
    <property type="match status" value="1"/>
</dbReference>
<dbReference type="OrthoDB" id="9806486at2"/>
<keyword evidence="6 9" id="KW-0238">DNA-binding</keyword>
<evidence type="ECO:0000256" key="10">
    <source>
        <dbReference type="PROSITE-ProRule" id="PRU01384"/>
    </source>
</evidence>
<keyword evidence="9" id="KW-0963">Cytoplasm</keyword>
<dbReference type="GO" id="GO:0006261">
    <property type="term" value="P:DNA-templated DNA replication"/>
    <property type="evidence" value="ECO:0007669"/>
    <property type="project" value="UniProtKB-UniRule"/>
</dbReference>
<dbReference type="InterPro" id="IPR002205">
    <property type="entry name" value="Topo_IIA_dom_A"/>
</dbReference>
<dbReference type="Pfam" id="PF03989">
    <property type="entry name" value="DNA_gyraseA_C"/>
    <property type="match status" value="6"/>
</dbReference>
<dbReference type="GO" id="GO:0006265">
    <property type="term" value="P:DNA topological change"/>
    <property type="evidence" value="ECO:0007669"/>
    <property type="project" value="UniProtKB-UniRule"/>
</dbReference>
<dbReference type="InterPro" id="IPR035516">
    <property type="entry name" value="Gyrase/topoIV_suA_C"/>
</dbReference>
<dbReference type="NCBIfam" id="TIGR01063">
    <property type="entry name" value="gyrA"/>
    <property type="match status" value="1"/>
</dbReference>
<dbReference type="GO" id="GO:0034335">
    <property type="term" value="F:DNA negative supercoiling activity"/>
    <property type="evidence" value="ECO:0007669"/>
    <property type="project" value="UniProtKB-ARBA"/>
</dbReference>
<evidence type="ECO:0000256" key="6">
    <source>
        <dbReference type="ARBA" id="ARBA00023125"/>
    </source>
</evidence>
<protein>
    <recommendedName>
        <fullName evidence="9">DNA gyrase subunit A</fullName>
        <ecNumber evidence="9">5.6.2.2</ecNumber>
    </recommendedName>
</protein>
<dbReference type="RefSeq" id="WP_067629606.1">
    <property type="nucleotide sequence ID" value="NZ_CP013213.1"/>
</dbReference>
<dbReference type="CDD" id="cd00187">
    <property type="entry name" value="TOP4c"/>
    <property type="match status" value="1"/>
</dbReference>
<dbReference type="Pfam" id="PF00521">
    <property type="entry name" value="DNA_topoisoIV"/>
    <property type="match status" value="1"/>
</dbReference>
<comment type="subunit">
    <text evidence="9">Heterotetramer, composed of two GyrA and two GyrB chains. In the heterotetramer, GyrA contains the active site tyrosine that forms a transient covalent intermediate with DNA, while GyrB binds cofactors and catalyzes ATP hydrolysis.</text>
</comment>
<comment type="subcellular location">
    <subcellularLocation>
        <location evidence="9">Cytoplasm</location>
    </subcellularLocation>
</comment>
<dbReference type="Proteomes" id="UP000063781">
    <property type="component" value="Chromosome"/>
</dbReference>
<dbReference type="Gene3D" id="3.90.199.10">
    <property type="entry name" value="Topoisomerase II, domain 5"/>
    <property type="match status" value="1"/>
</dbReference>
<evidence type="ECO:0000256" key="3">
    <source>
        <dbReference type="ARBA" id="ARBA00022741"/>
    </source>
</evidence>
<keyword evidence="5 9" id="KW-0799">Topoisomerase</keyword>
<feature type="domain" description="Topo IIA-type catalytic" evidence="12">
    <location>
        <begin position="36"/>
        <end position="501"/>
    </location>
</feature>
<dbReference type="SUPFAM" id="SSF56719">
    <property type="entry name" value="Type II DNA topoisomerase"/>
    <property type="match status" value="1"/>
</dbReference>
<feature type="region of interest" description="Disordered" evidence="11">
    <location>
        <begin position="829"/>
        <end position="849"/>
    </location>
</feature>
<dbReference type="NCBIfam" id="NF004044">
    <property type="entry name" value="PRK05561.1"/>
    <property type="match status" value="1"/>
</dbReference>
<evidence type="ECO:0000256" key="2">
    <source>
        <dbReference type="ARBA" id="ARBA00008263"/>
    </source>
</evidence>
<keyword evidence="3 9" id="KW-0547">Nucleotide-binding</keyword>
<dbReference type="InterPro" id="IPR005743">
    <property type="entry name" value="GyrA"/>
</dbReference>
<evidence type="ECO:0000256" key="5">
    <source>
        <dbReference type="ARBA" id="ARBA00023029"/>
    </source>
</evidence>
<comment type="similarity">
    <text evidence="2 9">Belongs to the type II topoisomerase GyrA/ParC subunit family.</text>
</comment>
<dbReference type="HAMAP" id="MF_01897">
    <property type="entry name" value="GyrA"/>
    <property type="match status" value="1"/>
</dbReference>
<dbReference type="NCBIfam" id="NF004043">
    <property type="entry name" value="PRK05560.1"/>
    <property type="match status" value="1"/>
</dbReference>